<evidence type="ECO:0000313" key="1">
    <source>
        <dbReference type="EMBL" id="OGY53375.1"/>
    </source>
</evidence>
<dbReference type="Proteomes" id="UP000178122">
    <property type="component" value="Unassembled WGS sequence"/>
</dbReference>
<dbReference type="EMBL" id="MHIN01000048">
    <property type="protein sequence ID" value="OGY53375.1"/>
    <property type="molecule type" value="Genomic_DNA"/>
</dbReference>
<name>A0A1G1YLZ5_9BACT</name>
<organism evidence="1 2">
    <name type="scientific">Candidatus Buchananbacteria bacterium RIFCSPLOWO2_01_FULL_40_23b</name>
    <dbReference type="NCBI Taxonomy" id="1797544"/>
    <lineage>
        <taxon>Bacteria</taxon>
        <taxon>Candidatus Buchananiibacteriota</taxon>
    </lineage>
</organism>
<proteinExistence type="predicted"/>
<reference evidence="1 2" key="1">
    <citation type="journal article" date="2016" name="Nat. Commun.">
        <title>Thousands of microbial genomes shed light on interconnected biogeochemical processes in an aquifer system.</title>
        <authorList>
            <person name="Anantharaman K."/>
            <person name="Brown C.T."/>
            <person name="Hug L.A."/>
            <person name="Sharon I."/>
            <person name="Castelle C.J."/>
            <person name="Probst A.J."/>
            <person name="Thomas B.C."/>
            <person name="Singh A."/>
            <person name="Wilkins M.J."/>
            <person name="Karaoz U."/>
            <person name="Brodie E.L."/>
            <person name="Williams K.H."/>
            <person name="Hubbard S.S."/>
            <person name="Banfield J.F."/>
        </authorList>
    </citation>
    <scope>NUCLEOTIDE SEQUENCE [LARGE SCALE GENOMIC DNA]</scope>
</reference>
<accession>A0A1G1YLZ5</accession>
<sequence length="72" mass="8632">MPNMTFSIPEKLHQEIKHHTEIKWSEIARKAFEKKVQELHLLDKMLKKSTLTEEDAERIGHSIKHNIRKRFA</sequence>
<gene>
    <name evidence="1" type="ORF">A2912_02005</name>
</gene>
<dbReference type="AlphaFoldDB" id="A0A1G1YLZ5"/>
<evidence type="ECO:0000313" key="2">
    <source>
        <dbReference type="Proteomes" id="UP000178122"/>
    </source>
</evidence>
<comment type="caution">
    <text evidence="1">The sequence shown here is derived from an EMBL/GenBank/DDBJ whole genome shotgun (WGS) entry which is preliminary data.</text>
</comment>
<protein>
    <submittedName>
        <fullName evidence="1">Uncharacterized protein</fullName>
    </submittedName>
</protein>